<sequence length="99" mass="11276">MADVFGVNPQAITKYLKNIYREGELTRSATCYKLEQVKKEGGRAVKRRVDVYNLDAIISVGYRISSKTGTKFRQWATRVLNRKTVFHIASANSIDFVNC</sequence>
<evidence type="ECO:0000313" key="2">
    <source>
        <dbReference type="Proteomes" id="UP000033428"/>
    </source>
</evidence>
<dbReference type="Pfam" id="PF13310">
    <property type="entry name" value="Virulence_RhuM"/>
    <property type="match status" value="1"/>
</dbReference>
<keyword evidence="2" id="KW-1185">Reference proteome</keyword>
<protein>
    <submittedName>
        <fullName evidence="1">DNA-binding protein</fullName>
    </submittedName>
</protein>
<dbReference type="PATRIC" id="fig|1609969.3.peg.1011"/>
<evidence type="ECO:0000313" key="1">
    <source>
        <dbReference type="EMBL" id="KJJ85228.1"/>
    </source>
</evidence>
<keyword evidence="1" id="KW-0238">DNA-binding</keyword>
<dbReference type="AlphaFoldDB" id="A0A0F0CPI6"/>
<gene>
    <name evidence="1" type="ORF">OMAG_000940</name>
</gene>
<accession>A0A0F0CPI6</accession>
<dbReference type="Proteomes" id="UP000033428">
    <property type="component" value="Unassembled WGS sequence"/>
</dbReference>
<dbReference type="PANTHER" id="PTHR35810:SF1">
    <property type="entry name" value="CYTOPLASMIC PROTEIN"/>
    <property type="match status" value="1"/>
</dbReference>
<name>A0A0F0CPI6_9BACT</name>
<dbReference type="EMBL" id="JYNY01000203">
    <property type="protein sequence ID" value="KJJ85228.1"/>
    <property type="molecule type" value="Genomic_DNA"/>
</dbReference>
<reference evidence="1 2" key="1">
    <citation type="submission" date="2015-02" db="EMBL/GenBank/DDBJ databases">
        <title>Single-cell genomics of uncultivated deep-branching MTB reveals a conserved set of magnetosome genes.</title>
        <authorList>
            <person name="Kolinko S."/>
            <person name="Richter M."/>
            <person name="Glockner F.O."/>
            <person name="Brachmann A."/>
            <person name="Schuler D."/>
        </authorList>
    </citation>
    <scope>NUCLEOTIDE SEQUENCE [LARGE SCALE GENOMIC DNA]</scope>
    <source>
        <strain evidence="1">SKK-01</strain>
    </source>
</reference>
<dbReference type="GO" id="GO:0003677">
    <property type="term" value="F:DNA binding"/>
    <property type="evidence" value="ECO:0007669"/>
    <property type="project" value="UniProtKB-KW"/>
</dbReference>
<dbReference type="InterPro" id="IPR011204">
    <property type="entry name" value="Virulence_RhuM-like"/>
</dbReference>
<proteinExistence type="predicted"/>
<comment type="caution">
    <text evidence="1">The sequence shown here is derived from an EMBL/GenBank/DDBJ whole genome shotgun (WGS) entry which is preliminary data.</text>
</comment>
<dbReference type="PANTHER" id="PTHR35810">
    <property type="entry name" value="CYTOPLASMIC PROTEIN-RELATED"/>
    <property type="match status" value="1"/>
</dbReference>
<organism evidence="1 2">
    <name type="scientific">Candidatus Omnitrophus magneticus</name>
    <dbReference type="NCBI Taxonomy" id="1609969"/>
    <lineage>
        <taxon>Bacteria</taxon>
        <taxon>Pseudomonadati</taxon>
        <taxon>Candidatus Omnitrophota</taxon>
        <taxon>Candidatus Omnitrophus</taxon>
    </lineage>
</organism>